<dbReference type="EMBL" id="PQCO01000260">
    <property type="protein sequence ID" value="PUD99412.1"/>
    <property type="molecule type" value="Genomic_DNA"/>
</dbReference>
<comment type="caution">
    <text evidence="1">The sequence shown here is derived from an EMBL/GenBank/DDBJ whole genome shotgun (WGS) entry which is preliminary data.</text>
</comment>
<sequence>MFPVSALSGSFDLPAPGPKDTCPVCGMFVSKYPDWVGTVLYKDGHAHHFDGAKDLFKYLLDMPTWAPNHSVENIERIGVTEYYGVTLTDAHEAYYVIGSDVLGPMGHELIPLRTKEDAEEFLADHKGTKIVRFKQVTMELLLKLDDGVFE</sequence>
<evidence type="ECO:0000313" key="4">
    <source>
        <dbReference type="Proteomes" id="UP000250928"/>
    </source>
</evidence>
<evidence type="ECO:0000313" key="2">
    <source>
        <dbReference type="EMBL" id="PUD99412.1"/>
    </source>
</evidence>
<evidence type="ECO:0000313" key="1">
    <source>
        <dbReference type="EMBL" id="OQX35261.1"/>
    </source>
</evidence>
<dbReference type="SUPFAM" id="SSF160387">
    <property type="entry name" value="NosL/MerB-like"/>
    <property type="match status" value="1"/>
</dbReference>
<evidence type="ECO:0000313" key="3">
    <source>
        <dbReference type="Proteomes" id="UP000243361"/>
    </source>
</evidence>
<dbReference type="AlphaFoldDB" id="A0A657PJM3"/>
<dbReference type="EMBL" id="MUIE01000176">
    <property type="protein sequence ID" value="OQX35261.1"/>
    <property type="molecule type" value="Genomic_DNA"/>
</dbReference>
<dbReference type="PANTHER" id="PTHR41247">
    <property type="entry name" value="HTH-TYPE TRANSCRIPTIONAL REPRESSOR YCNK"/>
    <property type="match status" value="1"/>
</dbReference>
<reference evidence="1 3" key="1">
    <citation type="submission" date="2017-02" db="EMBL/GenBank/DDBJ databases">
        <title>Novel co-symbiosis in the unique lucinid bivalve Phacoides pectinatus.</title>
        <authorList>
            <person name="Lim S.J."/>
            <person name="Davis B.G."/>
            <person name="Gill D.E."/>
            <person name="Engel A.S."/>
            <person name="Anderson L.C."/>
            <person name="Campbell B.J."/>
        </authorList>
    </citation>
    <scope>NUCLEOTIDE SEQUENCE [LARGE SCALE GENOMIC DNA]</scope>
    <source>
        <strain evidence="1">LUC13016_P6</strain>
    </source>
</reference>
<keyword evidence="3" id="KW-1185">Reference proteome</keyword>
<organism evidence="1 3">
    <name type="scientific">Candidatus Sedimenticola endophacoides</name>
    <dbReference type="NCBI Taxonomy" id="2548426"/>
    <lineage>
        <taxon>Bacteria</taxon>
        <taxon>Pseudomonadati</taxon>
        <taxon>Pseudomonadota</taxon>
        <taxon>Gammaproteobacteria</taxon>
        <taxon>Chromatiales</taxon>
        <taxon>Sedimenticolaceae</taxon>
        <taxon>Sedimenticola</taxon>
    </lineage>
</organism>
<dbReference type="Pfam" id="PF05573">
    <property type="entry name" value="NosL"/>
    <property type="match status" value="1"/>
</dbReference>
<reference evidence="2 4" key="2">
    <citation type="submission" date="2018-01" db="EMBL/GenBank/DDBJ databases">
        <title>Novel co-symbiosis in the lucinid bivalve Phacoides pectinatus.</title>
        <authorList>
            <person name="Lim S.J."/>
            <person name="Davis B.G."/>
            <person name="Gill D.E."/>
            <person name="Engel A.S."/>
            <person name="Anderson L.C."/>
            <person name="Campbell B.J."/>
        </authorList>
    </citation>
    <scope>NUCLEOTIDE SEQUENCE [LARGE SCALE GENOMIC DNA]</scope>
    <source>
        <strain evidence="2">N3_P5</strain>
    </source>
</reference>
<proteinExistence type="predicted"/>
<dbReference type="InterPro" id="IPR008719">
    <property type="entry name" value="N2O_reductase_NosL"/>
</dbReference>
<dbReference type="Proteomes" id="UP000243361">
    <property type="component" value="Unassembled WGS sequence"/>
</dbReference>
<accession>A0A657PJM3</accession>
<protein>
    <submittedName>
        <fullName evidence="1">Nitrous oxide reductase accessory protein NosL</fullName>
    </submittedName>
</protein>
<name>A0A657PJM3_9GAMM</name>
<dbReference type="Proteomes" id="UP000250928">
    <property type="component" value="Unassembled WGS sequence"/>
</dbReference>
<dbReference type="Gene3D" id="3.30.70.2050">
    <property type="match status" value="1"/>
</dbReference>
<gene>
    <name evidence="1" type="ORF">B0D84_02570</name>
    <name evidence="2" type="ORF">C3L24_11055</name>
</gene>
<dbReference type="PANTHER" id="PTHR41247:SF1">
    <property type="entry name" value="HTH-TYPE TRANSCRIPTIONAL REPRESSOR YCNK"/>
    <property type="match status" value="1"/>
</dbReference>